<reference evidence="49 50" key="1">
    <citation type="submission" date="2019-06" db="EMBL/GenBank/DDBJ databases">
        <title>Draft genomes of female and male turbot (Scophthalmus maximus).</title>
        <authorList>
            <person name="Xu H."/>
            <person name="Xu X.-W."/>
            <person name="Shao C."/>
            <person name="Chen S."/>
        </authorList>
    </citation>
    <scope>NUCLEOTIDE SEQUENCE [LARGE SCALE GENOMIC DNA]</scope>
    <source>
        <strain evidence="49">Ysfricsl-2016a</strain>
        <tissue evidence="49">Blood</tissue>
    </source>
</reference>
<feature type="binding site" evidence="37">
    <location>
        <position position="2069"/>
    </location>
    <ligand>
        <name>Ca(2+)</name>
        <dbReference type="ChEBI" id="CHEBI:29108"/>
    </ligand>
</feature>
<dbReference type="PROSITE" id="PS51456">
    <property type="entry name" value="MYOSIN_MOTOR"/>
    <property type="match status" value="1"/>
</dbReference>
<protein>
    <recommendedName>
        <fullName evidence="33">Osteoclast-stimulating factor 1</fullName>
        <ecNumber evidence="7">3.5.1.23</ecNumber>
    </recommendedName>
</protein>
<gene>
    <name evidence="49" type="ORF">F2P81_005463</name>
</gene>
<evidence type="ECO:0000256" key="26">
    <source>
        <dbReference type="ARBA" id="ARBA00023123"/>
    </source>
</evidence>
<dbReference type="PANTHER" id="PTHR13140">
    <property type="entry name" value="MYOSIN"/>
    <property type="match status" value="1"/>
</dbReference>
<dbReference type="Gene3D" id="3.40.850.10">
    <property type="entry name" value="Kinesin motor domain"/>
    <property type="match status" value="2"/>
</dbReference>
<feature type="binding site" evidence="38">
    <location>
        <position position="2261"/>
    </location>
    <ligand>
        <name>Zn(2+)</name>
        <dbReference type="ChEBI" id="CHEBI:29105"/>
        <note>catalytic</note>
    </ligand>
</feature>
<dbReference type="SUPFAM" id="SSF82895">
    <property type="entry name" value="TSP-1 type 1 repeat"/>
    <property type="match status" value="5"/>
</dbReference>
<dbReference type="SUPFAM" id="SSF55486">
    <property type="entry name" value="Metalloproteases ('zincins'), catalytic domain"/>
    <property type="match status" value="1"/>
</dbReference>
<dbReference type="Gene3D" id="1.20.58.530">
    <property type="match status" value="1"/>
</dbReference>
<dbReference type="InterPro" id="IPR001452">
    <property type="entry name" value="SH3_domain"/>
</dbReference>
<comment type="function">
    <text evidence="32">Induces bone resorption, acting probably through a signaling cascade which results in the secretion of factor(s) enhancing osteoclast formation and activity.</text>
</comment>
<dbReference type="GO" id="GO:0046512">
    <property type="term" value="P:sphingosine biosynthetic process"/>
    <property type="evidence" value="ECO:0007669"/>
    <property type="project" value="UniProtKB-ARBA"/>
</dbReference>
<evidence type="ECO:0000256" key="30">
    <source>
        <dbReference type="ARBA" id="ARBA00023180"/>
    </source>
</evidence>
<evidence type="ECO:0000256" key="33">
    <source>
        <dbReference type="ARBA" id="ARBA00040640"/>
    </source>
</evidence>
<dbReference type="CDD" id="cd01378">
    <property type="entry name" value="MYSc_Myo1"/>
    <property type="match status" value="1"/>
</dbReference>
<keyword evidence="15 44" id="KW-0732">Signal</keyword>
<dbReference type="SMART" id="SM00242">
    <property type="entry name" value="MYSc"/>
    <property type="match status" value="1"/>
</dbReference>
<evidence type="ECO:0000256" key="1">
    <source>
        <dbReference type="ARBA" id="ARBA00004141"/>
    </source>
</evidence>
<dbReference type="Pfam" id="PF00018">
    <property type="entry name" value="SH3_1"/>
    <property type="match status" value="1"/>
</dbReference>
<evidence type="ECO:0000256" key="42">
    <source>
        <dbReference type="SAM" id="MobiDB-lite"/>
    </source>
</evidence>
<comment type="pathway">
    <text evidence="3">Lipid metabolism; sphingolipid metabolism.</text>
</comment>
<dbReference type="Gene3D" id="2.20.100.10">
    <property type="entry name" value="Thrombospondin type-1 (TSP1) repeat"/>
    <property type="match status" value="4"/>
</dbReference>
<dbReference type="InterPro" id="IPR024079">
    <property type="entry name" value="MetalloPept_cat_dom_sf"/>
</dbReference>
<dbReference type="InterPro" id="IPR010926">
    <property type="entry name" value="Myosin_TH1"/>
</dbReference>
<dbReference type="FunFam" id="1.20.5.4820:FF:000004">
    <property type="entry name" value="Myosin IE"/>
    <property type="match status" value="1"/>
</dbReference>
<evidence type="ECO:0000256" key="3">
    <source>
        <dbReference type="ARBA" id="ARBA00004760"/>
    </source>
</evidence>
<dbReference type="Pfam" id="PF01421">
    <property type="entry name" value="Reprolysin"/>
    <property type="match status" value="1"/>
</dbReference>
<dbReference type="Pfam" id="PF00063">
    <property type="entry name" value="Myosin_head"/>
    <property type="match status" value="2"/>
</dbReference>
<keyword evidence="29 41" id="KW-0505">Motor protein</keyword>
<dbReference type="GO" id="GO:0016459">
    <property type="term" value="C:myosin complex"/>
    <property type="evidence" value="ECO:0007669"/>
    <property type="project" value="UniProtKB-KW"/>
</dbReference>
<keyword evidence="11" id="KW-0597">Phosphoprotein</keyword>
<keyword evidence="23 43" id="KW-1133">Transmembrane helix</keyword>
<dbReference type="GO" id="GO:0007015">
    <property type="term" value="P:actin filament organization"/>
    <property type="evidence" value="ECO:0007669"/>
    <property type="project" value="TreeGrafter"/>
</dbReference>
<evidence type="ECO:0000256" key="23">
    <source>
        <dbReference type="ARBA" id="ARBA00022989"/>
    </source>
</evidence>
<evidence type="ECO:0000256" key="43">
    <source>
        <dbReference type="SAM" id="Phobius"/>
    </source>
</evidence>
<dbReference type="GO" id="GO:0005737">
    <property type="term" value="C:cytoplasm"/>
    <property type="evidence" value="ECO:0007669"/>
    <property type="project" value="TreeGrafter"/>
</dbReference>
<comment type="cofactor">
    <cofactor evidence="38">
        <name>Zn(2+)</name>
        <dbReference type="ChEBI" id="CHEBI:29105"/>
    </cofactor>
</comment>
<evidence type="ECO:0000313" key="50">
    <source>
        <dbReference type="Proteomes" id="UP000438429"/>
    </source>
</evidence>
<dbReference type="Gene3D" id="3.40.1620.60">
    <property type="match status" value="1"/>
</dbReference>
<feature type="domain" description="SH3" evidence="45">
    <location>
        <begin position="1999"/>
        <end position="2058"/>
    </location>
</feature>
<evidence type="ECO:0000259" key="46">
    <source>
        <dbReference type="PROSITE" id="PS50215"/>
    </source>
</evidence>
<evidence type="ECO:0000256" key="25">
    <source>
        <dbReference type="ARBA" id="ARBA00023049"/>
    </source>
</evidence>
<comment type="similarity">
    <text evidence="6">Belongs to the alkaline ceramidase family.</text>
</comment>
<feature type="domain" description="TH1" evidence="48">
    <location>
        <begin position="1691"/>
        <end position="1880"/>
    </location>
</feature>
<dbReference type="GO" id="GO:0017040">
    <property type="term" value="F:N-acylsphingosine amidohydrolase activity"/>
    <property type="evidence" value="ECO:0007669"/>
    <property type="project" value="UniProtKB-EC"/>
</dbReference>
<evidence type="ECO:0000256" key="37">
    <source>
        <dbReference type="PIRSR" id="PIRSR608901-1"/>
    </source>
</evidence>
<evidence type="ECO:0000256" key="29">
    <source>
        <dbReference type="ARBA" id="ARBA00023175"/>
    </source>
</evidence>
<evidence type="ECO:0000256" key="32">
    <source>
        <dbReference type="ARBA" id="ARBA00037432"/>
    </source>
</evidence>
<dbReference type="FunFam" id="1.20.120.720:FF:000010">
    <property type="entry name" value="Unconventional myosin-Ie"/>
    <property type="match status" value="1"/>
</dbReference>
<evidence type="ECO:0000256" key="22">
    <source>
        <dbReference type="ARBA" id="ARBA00022919"/>
    </source>
</evidence>
<feature type="region of interest" description="Disordered" evidence="42">
    <location>
        <begin position="1909"/>
        <end position="2003"/>
    </location>
</feature>
<evidence type="ECO:0000256" key="36">
    <source>
        <dbReference type="ARBA" id="ARBA00049511"/>
    </source>
</evidence>
<evidence type="ECO:0000256" key="31">
    <source>
        <dbReference type="ARBA" id="ARBA00023203"/>
    </source>
</evidence>
<dbReference type="InterPro" id="IPR036961">
    <property type="entry name" value="Kinesin_motor_dom_sf"/>
</dbReference>
<dbReference type="GO" id="GO:0004222">
    <property type="term" value="F:metalloendopeptidase activity"/>
    <property type="evidence" value="ECO:0007669"/>
    <property type="project" value="InterPro"/>
</dbReference>
<feature type="binding site" evidence="41">
    <location>
        <begin position="1103"/>
        <end position="1110"/>
    </location>
    <ligand>
        <name>ATP</name>
        <dbReference type="ChEBI" id="CHEBI:30616"/>
    </ligand>
</feature>
<keyword evidence="10" id="KW-0272">Extracellular matrix</keyword>
<evidence type="ECO:0000256" key="28">
    <source>
        <dbReference type="ARBA" id="ARBA00023157"/>
    </source>
</evidence>
<evidence type="ECO:0000256" key="2">
    <source>
        <dbReference type="ARBA" id="ARBA00004498"/>
    </source>
</evidence>
<evidence type="ECO:0000256" key="7">
    <source>
        <dbReference type="ARBA" id="ARBA00011891"/>
    </source>
</evidence>
<dbReference type="SUPFAM" id="SSF52540">
    <property type="entry name" value="P-loop containing nucleoside triphosphate hydrolases"/>
    <property type="match status" value="1"/>
</dbReference>
<dbReference type="GO" id="GO:0005886">
    <property type="term" value="C:plasma membrane"/>
    <property type="evidence" value="ECO:0007669"/>
    <property type="project" value="TreeGrafter"/>
</dbReference>
<dbReference type="PROSITE" id="PS50215">
    <property type="entry name" value="ADAM_MEPRO"/>
    <property type="match status" value="1"/>
</dbReference>
<keyword evidence="22" id="KW-0443">Lipid metabolism</keyword>
<dbReference type="GO" id="GO:0046872">
    <property type="term" value="F:metal ion binding"/>
    <property type="evidence" value="ECO:0007669"/>
    <property type="project" value="UniProtKB-KW"/>
</dbReference>
<feature type="transmembrane region" description="Helical" evidence="43">
    <location>
        <begin position="2084"/>
        <end position="2104"/>
    </location>
</feature>
<comment type="caution">
    <text evidence="40">Lacks conserved residue(s) required for the propagation of feature annotation.</text>
</comment>
<keyword evidence="28" id="KW-1015">Disulfide bond</keyword>
<feature type="domain" description="Peptidase M12B" evidence="46">
    <location>
        <begin position="283"/>
        <end position="342"/>
    </location>
</feature>
<dbReference type="GO" id="GO:0000146">
    <property type="term" value="F:microfilament motor activity"/>
    <property type="evidence" value="ECO:0007669"/>
    <property type="project" value="TreeGrafter"/>
</dbReference>
<feature type="transmembrane region" description="Helical" evidence="43">
    <location>
        <begin position="2174"/>
        <end position="2192"/>
    </location>
</feature>
<comment type="catalytic activity">
    <reaction evidence="34">
        <text>N-(9Z-octadecenoyl)-sphing-4-enine + H2O = sphing-4-enine + (9Z)-octadecenoate</text>
        <dbReference type="Rhea" id="RHEA:41299"/>
        <dbReference type="ChEBI" id="CHEBI:15377"/>
        <dbReference type="ChEBI" id="CHEBI:30823"/>
        <dbReference type="ChEBI" id="CHEBI:57756"/>
        <dbReference type="ChEBI" id="CHEBI:77996"/>
    </reaction>
    <physiologicalReaction direction="left-to-right" evidence="34">
        <dbReference type="Rhea" id="RHEA:41300"/>
    </physiologicalReaction>
</comment>
<dbReference type="FunFam" id="2.20.100.10:FF:000006">
    <property type="entry name" value="A disintegrin and metalloproteinase with thrombospondin motifs 1"/>
    <property type="match status" value="1"/>
</dbReference>
<feature type="domain" description="Myosin motor" evidence="47">
    <location>
        <begin position="1010"/>
        <end position="1653"/>
    </location>
</feature>
<feature type="region of interest" description="Actin-binding" evidence="41">
    <location>
        <begin position="1530"/>
        <end position="1552"/>
    </location>
</feature>
<comment type="similarity">
    <text evidence="5 41">Belongs to the TRAFAC class myosin-kinesin ATPase superfamily. Myosin family.</text>
</comment>
<evidence type="ECO:0000256" key="17">
    <source>
        <dbReference type="ARBA" id="ARBA00022741"/>
    </source>
</evidence>
<evidence type="ECO:0000259" key="48">
    <source>
        <dbReference type="PROSITE" id="PS51757"/>
    </source>
</evidence>
<dbReference type="GO" id="GO:0006672">
    <property type="term" value="P:ceramide metabolic process"/>
    <property type="evidence" value="ECO:0007669"/>
    <property type="project" value="InterPro"/>
</dbReference>
<dbReference type="GO" id="GO:0005524">
    <property type="term" value="F:ATP binding"/>
    <property type="evidence" value="ECO:0007669"/>
    <property type="project" value="UniProtKB-UniRule"/>
</dbReference>
<evidence type="ECO:0000259" key="45">
    <source>
        <dbReference type="PROSITE" id="PS50002"/>
    </source>
</evidence>
<dbReference type="FunFam" id="2.20.100.10:FF:000005">
    <property type="entry name" value="ADAM metallopeptidase with thrombospondin type 1 motif 9"/>
    <property type="match status" value="1"/>
</dbReference>
<dbReference type="Gene3D" id="2.30.30.40">
    <property type="entry name" value="SH3 Domains"/>
    <property type="match status" value="1"/>
</dbReference>
<dbReference type="SMART" id="SM00209">
    <property type="entry name" value="TSP1"/>
    <property type="match status" value="5"/>
</dbReference>
<dbReference type="Pfam" id="PF19030">
    <property type="entry name" value="TSP1_ADAMTS"/>
    <property type="match status" value="4"/>
</dbReference>
<feature type="transmembrane region" description="Helical" evidence="43">
    <location>
        <begin position="2263"/>
        <end position="2282"/>
    </location>
</feature>
<comment type="pathway">
    <text evidence="4">Sphingolipid metabolism.</text>
</comment>
<dbReference type="Gene3D" id="1.20.120.720">
    <property type="entry name" value="Myosin VI head, motor domain, U50 subdomain"/>
    <property type="match status" value="1"/>
</dbReference>
<dbReference type="GO" id="GO:0006508">
    <property type="term" value="P:proteolysis"/>
    <property type="evidence" value="ECO:0007669"/>
    <property type="project" value="UniProtKB-KW"/>
</dbReference>
<keyword evidence="12" id="KW-0645">Protease</keyword>
<dbReference type="Pfam" id="PF19236">
    <property type="entry name" value="ADAMTS_CR_3"/>
    <property type="match status" value="1"/>
</dbReference>
<feature type="binding site" evidence="38">
    <location>
        <position position="2133"/>
    </location>
    <ligand>
        <name>Zn(2+)</name>
        <dbReference type="ChEBI" id="CHEBI:29105"/>
        <note>catalytic</note>
    </ligand>
</feature>
<evidence type="ECO:0000256" key="35">
    <source>
        <dbReference type="ARBA" id="ARBA00048323"/>
    </source>
</evidence>
<dbReference type="FunFam" id="1.20.58.530:FF:000007">
    <property type="entry name" value="Myosin IE"/>
    <property type="match status" value="1"/>
</dbReference>
<keyword evidence="30" id="KW-0325">Glycoprotein</keyword>
<dbReference type="Pfam" id="PF05986">
    <property type="entry name" value="ADAMTS_spacer1"/>
    <property type="match status" value="1"/>
</dbReference>
<dbReference type="SMART" id="SM00326">
    <property type="entry name" value="SH3"/>
    <property type="match status" value="1"/>
</dbReference>
<evidence type="ECO:0000256" key="44">
    <source>
        <dbReference type="SAM" id="SignalP"/>
    </source>
</evidence>
<dbReference type="PROSITE" id="PS51757">
    <property type="entry name" value="TH1"/>
    <property type="match status" value="1"/>
</dbReference>
<dbReference type="Gene3D" id="3.40.390.10">
    <property type="entry name" value="Collagenase (Catalytic Domain)"/>
    <property type="match status" value="2"/>
</dbReference>
<keyword evidence="14 37" id="KW-0479">Metal-binding</keyword>
<dbReference type="GO" id="GO:0051015">
    <property type="term" value="F:actin filament binding"/>
    <property type="evidence" value="ECO:0007669"/>
    <property type="project" value="TreeGrafter"/>
</dbReference>
<keyword evidence="26 41" id="KW-0518">Myosin</keyword>
<evidence type="ECO:0000256" key="40">
    <source>
        <dbReference type="PROSITE-ProRule" id="PRU00276"/>
    </source>
</evidence>
<dbReference type="PRINTS" id="PR00193">
    <property type="entry name" value="MYOSINHEAVY"/>
</dbReference>
<feature type="signal peptide" evidence="44">
    <location>
        <begin position="1"/>
        <end position="25"/>
    </location>
</feature>
<evidence type="ECO:0000256" key="39">
    <source>
        <dbReference type="PROSITE-ProRule" id="PRU00192"/>
    </source>
</evidence>
<dbReference type="Gene3D" id="1.20.5.4820">
    <property type="match status" value="1"/>
</dbReference>
<comment type="caution">
    <text evidence="49">The sequence shown here is derived from an EMBL/GenBank/DDBJ whole genome shotgun (WGS) entry which is preliminary data.</text>
</comment>
<organism evidence="49 50">
    <name type="scientific">Scophthalmus maximus</name>
    <name type="common">Turbot</name>
    <name type="synonym">Psetta maxima</name>
    <dbReference type="NCBI Taxonomy" id="52904"/>
    <lineage>
        <taxon>Eukaryota</taxon>
        <taxon>Metazoa</taxon>
        <taxon>Chordata</taxon>
        <taxon>Craniata</taxon>
        <taxon>Vertebrata</taxon>
        <taxon>Euteleostomi</taxon>
        <taxon>Actinopterygii</taxon>
        <taxon>Neopterygii</taxon>
        <taxon>Teleostei</taxon>
        <taxon>Neoteleostei</taxon>
        <taxon>Acanthomorphata</taxon>
        <taxon>Carangaria</taxon>
        <taxon>Pleuronectiformes</taxon>
        <taxon>Pleuronectoidei</taxon>
        <taxon>Scophthalmidae</taxon>
        <taxon>Scophthalmus</taxon>
    </lineage>
</organism>
<evidence type="ECO:0000256" key="41">
    <source>
        <dbReference type="PROSITE-ProRule" id="PRU00782"/>
    </source>
</evidence>
<keyword evidence="20 41" id="KW-0067">ATP-binding</keyword>
<dbReference type="FunFam" id="2.60.120.830:FF:000001">
    <property type="entry name" value="A disintegrin and metalloproteinase with thrombospondin motifs 1"/>
    <property type="match status" value="1"/>
</dbReference>
<dbReference type="EC" id="3.5.1.23" evidence="7"/>
<keyword evidence="31 41" id="KW-0009">Actin-binding</keyword>
<evidence type="ECO:0000256" key="11">
    <source>
        <dbReference type="ARBA" id="ARBA00022553"/>
    </source>
</evidence>
<keyword evidence="9" id="KW-0964">Secreted</keyword>
<keyword evidence="8 39" id="KW-0728">SH3 domain</keyword>
<dbReference type="InterPro" id="IPR045371">
    <property type="entry name" value="ADAMTS_CR_3"/>
</dbReference>
<keyword evidence="19 38" id="KW-0862">Zinc</keyword>
<evidence type="ECO:0000259" key="47">
    <source>
        <dbReference type="PROSITE" id="PS51456"/>
    </source>
</evidence>
<evidence type="ECO:0000256" key="27">
    <source>
        <dbReference type="ARBA" id="ARBA00023136"/>
    </source>
</evidence>
<sequence length="2322" mass="263889">METLRRTGLVCTVIAVMVATEVAGGHRDEFGQSQAAFLSSLGQYEIAIPVRVGPHGETLDAETPQHQRRRRRSTEDRPPDSQGVIVAGGEEYLIEPLVSSDNQTRTERGERAEGRPHVVYKRSSLRHQYKGLSCGVIDEKPMKGASWWQRTLKTPPHHVGRGQLPLKRSVSRERYVETLVVADKMMVGYHGRRDIEQYILAVMNIVAKLFQDSSLGNAVNIVVTRLILLMEDQPTLEINHHAGKSLDSFCKWQKTIQHRSSYGNAIPDNGIAHHDTAVLITRFGMNHDGMGNACGPRSQDTAKLMADHITMKTNPFIWSACSRDYITSFLDSGMGSCLNNVPPKQEFVYPTTAPGQAYDADEQCRFQYGIRSRQCKYAEVCSELWCMSKSNRCITSSIPAAEGTICQTNTIEKGWCYKRVCVAYGTRPEGVDGGWGLWSPWEECSRTCGGGVSSSVRHCDSPRPTIGGKYCLGERKRFRSCNIDECPAGSRDFREIQCSDFDIVPFRGKFYTWKPYRGGGVKACSLNCLAEGYNFYTERAPAVVDGTPCRDDSLDVCVNGECKHVGCDRVLGSDVREDRCRLCGGDGSSCMTAEGLFNDSLPEGGYEEVVRIPKGSVFIHIQELNISLNYLVLKSKGDQYFINGKLTIDTPRRFEVAGTTFHYRRPTDGPETLEALGPTNMTLIVMVLVREENPGIHYRFNPPLNRDPLSGFAWHYTSWSRCSALCAGGVQIQQVVCRKQSDHSVVYNHFCEKKNKPKEKRRTCNTEPCSPSWWTGEWSECSRSCNSGLRSREVLCKRRISVTEEKVLDDFACTPLRPSLTEPCSNHSCPPEWLALDWSECTPSCGPGYRHRVVLCKSGESGDTLPESKCPKHGRPTSRVRCNLQRCPPPQWVTGPWGECSARCGLGQEMRSVQCLTHTGQLSNECLDHQRPAAMQQCKSKCDLSLPISTDNPEDLFFLPYFVLKIAHFNIQTDDEIIRDDRLFLNQKTFVEKLKHRAKYHWQSQNVKQSGVDDMVLLSKITEDAIVENLKKRYMDDYIFTYIGPVLISVNPFKQMPYFTDREVELYQGAAQYENPPHIYALTDNMYRNMMIDGENQCVIISGESGAGKTVAAKYIMGYISKVSGGGSKVQGKYFEIQFSRGGEPDGGKISNFLLEKSRVVSQNENERNFHIYYQLIEGTNAQQKEGLGIMTPDYYYYLNQSGTYKVDGTNDSKDFNETMEAMQVVGIPGDIQAQVLQIIAGILHLGNISFIEAGNYGQVESTDLLAFPAYLLGIDHSRLQDKLTSRKMDSKWGGKSESINVTLNQEQATYTRDALAKALYARLFDYLVESINKAIQKPHEEFSVGVLDIYGFEIFQRNGFEQFCINFVNEKLQQIFIELTLKAEQEEYVQEGIKWTPIEYFNNKIVCDLIENKLNPPGIMSVLDDVCATMHAKGEGADSTLLQKLQAAVGTHEHFNSWNSGFVIHHYAGKVSYDINGFCERNRDVLFLDLIELMQSSEYDFIRSLFPENLNTDKKSRPTTASSKIKRQANDLVNTLMKCTPQYIRCIKPNETKRPRDWEESRARHQVEYLGLRENIRVRRAGFAYRRLFSKFLMRYAILTAETWPCWRGPEQQGVLHLLRSVNMDNDQYQMGRTKVFVKNPESLFLLEEMRERKFDTFSRIIQKAWRRYIARKKYEKMREEASDILYNSKERRRNSINRNFVGDYLGLEQRPELRQFLAKRERVDFADSVTKFDRRFKSIKRDLILTPKGIYLIGREKVKKGPEKGQIKEVLKRKLEIGSISGVSLSTRQDDFFILHEAQYDSLLESNFKTEFLSLLSKRYEDVTKSKLTISFTDRLEFRVKKEGWGGGGSRMVIFQRGQGELSQLKPGGKTLTITIGDGLPKSSSKIKKMNNDAVQTYEIRMGEANSHQNGAAQFSRAPHHQPSDAMSSSSHKQGRPPSTALPKLGSQRAPRVPAQNQNHQGNMDFLNVPDQGMSGKQRRRSISHRPPPAPKPQPQPKGPRCRAIYQYVGQDTDEISFDVNDVFDLVKEDASGWWTGRVRGREGLFPGVYSGERMAGVFSYESSEIDWCEDNYRHSEHVAEYFNTMSSFFFFIISPVMLYLLHPYAKERSLAIHIVWIMMIFVGLFSAYFHMTLSFVGQMLDELSILWVLAVGYATWFPRKMFPAFIKDRSTFSRLVLVVTVITTLSSFVRPTANAYALNCFGLHLLYTLAVEMRCCTDQKALRLAKMSVTLWVLAISCWISDRVGCSFWQQLNFCYLHGIWHILIVIAVAYGSTLIAYLDANYEIPYSLPGLQYWPCDKWAVGLPHIVLKGTTKTSKRC</sequence>
<feature type="transmembrane region" description="Helical" evidence="43">
    <location>
        <begin position="2146"/>
        <end position="2162"/>
    </location>
</feature>
<feature type="binding site" evidence="38">
    <location>
        <position position="2265"/>
    </location>
    <ligand>
        <name>Zn(2+)</name>
        <dbReference type="ChEBI" id="CHEBI:29105"/>
        <note>catalytic</note>
    </ligand>
</feature>
<evidence type="ECO:0000256" key="15">
    <source>
        <dbReference type="ARBA" id="ARBA00022729"/>
    </source>
</evidence>
<dbReference type="FunFam" id="2.30.30.40:FF:000072">
    <property type="entry name" value="Unconventional Myosin IB"/>
    <property type="match status" value="1"/>
</dbReference>
<feature type="binding site" evidence="37">
    <location>
        <position position="2083"/>
    </location>
    <ligand>
        <name>Ca(2+)</name>
        <dbReference type="ChEBI" id="CHEBI:29108"/>
    </ligand>
</feature>
<evidence type="ECO:0000256" key="16">
    <source>
        <dbReference type="ARBA" id="ARBA00022737"/>
    </source>
</evidence>
<evidence type="ECO:0000256" key="9">
    <source>
        <dbReference type="ARBA" id="ARBA00022525"/>
    </source>
</evidence>
<dbReference type="SUPFAM" id="SSF50044">
    <property type="entry name" value="SH3-domain"/>
    <property type="match status" value="1"/>
</dbReference>
<dbReference type="Proteomes" id="UP000438429">
    <property type="component" value="Unassembled WGS sequence"/>
</dbReference>
<dbReference type="PROSITE" id="PS50092">
    <property type="entry name" value="TSP1"/>
    <property type="match status" value="5"/>
</dbReference>
<feature type="compositionally biased region" description="Pro residues" evidence="42">
    <location>
        <begin position="1988"/>
        <end position="2000"/>
    </location>
</feature>
<dbReference type="Gene3D" id="1.10.10.820">
    <property type="match status" value="1"/>
</dbReference>
<keyword evidence="24" id="KW-0040">ANK repeat</keyword>
<evidence type="ECO:0000256" key="21">
    <source>
        <dbReference type="ARBA" id="ARBA00022860"/>
    </source>
</evidence>
<dbReference type="FunFam" id="3.40.1620.60:FF:000002">
    <property type="entry name" value="A disintegrin and metalloproteinase with thrombospondin motifs 10"/>
    <property type="match status" value="1"/>
</dbReference>
<comment type="catalytic activity">
    <reaction evidence="35">
        <text>an N-acylsphing-4-enine + H2O = sphing-4-enine + a fatty acid</text>
        <dbReference type="Rhea" id="RHEA:20856"/>
        <dbReference type="ChEBI" id="CHEBI:15377"/>
        <dbReference type="ChEBI" id="CHEBI:28868"/>
        <dbReference type="ChEBI" id="CHEBI:52639"/>
        <dbReference type="ChEBI" id="CHEBI:57756"/>
        <dbReference type="EC" id="3.5.1.23"/>
    </reaction>
    <physiologicalReaction direction="left-to-right" evidence="35">
        <dbReference type="Rhea" id="RHEA:20857"/>
    </physiologicalReaction>
</comment>
<feature type="binding site" evidence="37">
    <location>
        <position position="2074"/>
    </location>
    <ligand>
        <name>Ca(2+)</name>
        <dbReference type="ChEBI" id="CHEBI:29108"/>
    </ligand>
</feature>
<feature type="chain" id="PRO_5025472391" description="Osteoclast-stimulating factor 1" evidence="44">
    <location>
        <begin position="26"/>
        <end position="2322"/>
    </location>
</feature>
<dbReference type="InterPro" id="IPR001590">
    <property type="entry name" value="Peptidase_M12B"/>
</dbReference>
<dbReference type="InterPro" id="IPR008901">
    <property type="entry name" value="ACER"/>
</dbReference>
<keyword evidence="21" id="KW-0112">Calmodulin-binding</keyword>
<keyword evidence="22" id="KW-0746">Sphingolipid metabolism</keyword>
<evidence type="ECO:0000256" key="10">
    <source>
        <dbReference type="ARBA" id="ARBA00022530"/>
    </source>
</evidence>
<dbReference type="Pfam" id="PF17771">
    <property type="entry name" value="ADAMTS_CR_2"/>
    <property type="match status" value="1"/>
</dbReference>
<proteinExistence type="inferred from homology"/>
<dbReference type="FunFam" id="3.40.850.10:FF:000101">
    <property type="entry name" value="Slow myosin heavy chain 2"/>
    <property type="match status" value="1"/>
</dbReference>
<keyword evidence="13 43" id="KW-0812">Transmembrane</keyword>
<feature type="region of interest" description="Disordered" evidence="42">
    <location>
        <begin position="52"/>
        <end position="84"/>
    </location>
</feature>
<evidence type="ECO:0000256" key="4">
    <source>
        <dbReference type="ARBA" id="ARBA00004991"/>
    </source>
</evidence>
<dbReference type="UniPathway" id="UPA00222"/>
<keyword evidence="16" id="KW-0677">Repeat</keyword>
<dbReference type="EMBL" id="VEVO01000005">
    <property type="protein sequence ID" value="KAF0041931.1"/>
    <property type="molecule type" value="Genomic_DNA"/>
</dbReference>
<dbReference type="PANTHER" id="PTHR13140:SF663">
    <property type="entry name" value="UNCONVENTIONAL MYOSIN-IF"/>
    <property type="match status" value="1"/>
</dbReference>
<dbReference type="Gene3D" id="2.60.120.830">
    <property type="match status" value="1"/>
</dbReference>
<comment type="catalytic activity">
    <reaction evidence="36">
        <text>an N-acylsphinganine + H2O = sphinganine + a fatty acid</text>
        <dbReference type="Rhea" id="RHEA:33551"/>
        <dbReference type="ChEBI" id="CHEBI:15377"/>
        <dbReference type="ChEBI" id="CHEBI:28868"/>
        <dbReference type="ChEBI" id="CHEBI:31488"/>
        <dbReference type="ChEBI" id="CHEBI:57817"/>
    </reaction>
    <physiologicalReaction direction="left-to-right" evidence="36">
        <dbReference type="Rhea" id="RHEA:33552"/>
    </physiologicalReaction>
</comment>
<keyword evidence="18" id="KW-0378">Hydrolase</keyword>
<keyword evidence="25" id="KW-0482">Metalloprotease</keyword>
<keyword evidence="37" id="KW-0106">Calcium</keyword>
<dbReference type="GO" id="GO:0005902">
    <property type="term" value="C:microvillus"/>
    <property type="evidence" value="ECO:0007669"/>
    <property type="project" value="TreeGrafter"/>
</dbReference>
<feature type="transmembrane region" description="Helical" evidence="43">
    <location>
        <begin position="2113"/>
        <end position="2134"/>
    </location>
</feature>
<dbReference type="GO" id="GO:0005516">
    <property type="term" value="F:calmodulin binding"/>
    <property type="evidence" value="ECO:0007669"/>
    <property type="project" value="UniProtKB-KW"/>
</dbReference>
<keyword evidence="17 41" id="KW-0547">Nucleotide-binding</keyword>
<evidence type="ECO:0000313" key="49">
    <source>
        <dbReference type="EMBL" id="KAF0041931.1"/>
    </source>
</evidence>
<name>A0A6A4TGE3_SCOMX</name>
<evidence type="ECO:0000256" key="5">
    <source>
        <dbReference type="ARBA" id="ARBA00008314"/>
    </source>
</evidence>
<dbReference type="InterPro" id="IPR000884">
    <property type="entry name" value="TSP1_rpt"/>
</dbReference>
<dbReference type="Pfam" id="PF05875">
    <property type="entry name" value="Ceramidase"/>
    <property type="match status" value="1"/>
</dbReference>
<feature type="binding site" evidence="37">
    <location>
        <position position="2072"/>
    </location>
    <ligand>
        <name>Ca(2+)</name>
        <dbReference type="ChEBI" id="CHEBI:29108"/>
    </ligand>
</feature>
<evidence type="ECO:0000256" key="13">
    <source>
        <dbReference type="ARBA" id="ARBA00022692"/>
    </source>
</evidence>
<dbReference type="InterPro" id="IPR041645">
    <property type="entry name" value="ADAMTS_CR_2"/>
</dbReference>
<accession>A0A6A4TGE3</accession>
<evidence type="ECO:0000256" key="20">
    <source>
        <dbReference type="ARBA" id="ARBA00022840"/>
    </source>
</evidence>
<evidence type="ECO:0000256" key="8">
    <source>
        <dbReference type="ARBA" id="ARBA00022443"/>
    </source>
</evidence>
<dbReference type="FunFam" id="1.10.10.820:FF:000001">
    <property type="entry name" value="Myosin heavy chain"/>
    <property type="match status" value="1"/>
</dbReference>
<dbReference type="Pfam" id="PF00090">
    <property type="entry name" value="TSP_1"/>
    <property type="match status" value="1"/>
</dbReference>
<dbReference type="InterPro" id="IPR036028">
    <property type="entry name" value="SH3-like_dom_sf"/>
</dbReference>
<dbReference type="InterPro" id="IPR036383">
    <property type="entry name" value="TSP1_rpt_sf"/>
</dbReference>
<dbReference type="InterPro" id="IPR010294">
    <property type="entry name" value="ADAMTS_spacer1"/>
</dbReference>
<evidence type="ECO:0000256" key="6">
    <source>
        <dbReference type="ARBA" id="ARBA00009780"/>
    </source>
</evidence>
<dbReference type="InterPro" id="IPR036072">
    <property type="entry name" value="MYSc_Myo1"/>
</dbReference>
<dbReference type="CDD" id="cd23767">
    <property type="entry name" value="IQCD"/>
    <property type="match status" value="1"/>
</dbReference>
<dbReference type="InterPro" id="IPR027417">
    <property type="entry name" value="P-loop_NTPase"/>
</dbReference>
<keyword evidence="27 43" id="KW-0472">Membrane</keyword>
<evidence type="ECO:0000256" key="12">
    <source>
        <dbReference type="ARBA" id="ARBA00022670"/>
    </source>
</evidence>
<dbReference type="PROSITE" id="PS50002">
    <property type="entry name" value="SH3"/>
    <property type="match status" value="1"/>
</dbReference>
<evidence type="ECO:0000256" key="38">
    <source>
        <dbReference type="PIRSR" id="PIRSR608901-2"/>
    </source>
</evidence>
<evidence type="ECO:0000256" key="14">
    <source>
        <dbReference type="ARBA" id="ARBA00022723"/>
    </source>
</evidence>
<evidence type="ECO:0000256" key="34">
    <source>
        <dbReference type="ARBA" id="ARBA00047401"/>
    </source>
</evidence>
<comment type="subcellular location">
    <subcellularLocation>
        <location evidence="1">Membrane</location>
        <topology evidence="1">Multi-pass membrane protein</topology>
    </subcellularLocation>
    <subcellularLocation>
        <location evidence="2">Secreted</location>
        <location evidence="2">Extracellular space</location>
        <location evidence="2">Extracellular matrix</location>
    </subcellularLocation>
</comment>
<feature type="binding site" evidence="37">
    <location>
        <position position="2070"/>
    </location>
    <ligand>
        <name>Ca(2+)</name>
        <dbReference type="ChEBI" id="CHEBI:29108"/>
    </ligand>
</feature>
<evidence type="ECO:0000256" key="24">
    <source>
        <dbReference type="ARBA" id="ARBA00023043"/>
    </source>
</evidence>
<evidence type="ECO:0000256" key="19">
    <source>
        <dbReference type="ARBA" id="ARBA00022833"/>
    </source>
</evidence>
<dbReference type="InterPro" id="IPR001609">
    <property type="entry name" value="Myosin_head_motor_dom-like"/>
</dbReference>
<dbReference type="Pfam" id="PF06017">
    <property type="entry name" value="Myosin_TH1"/>
    <property type="match status" value="1"/>
</dbReference>
<evidence type="ECO:0000256" key="18">
    <source>
        <dbReference type="ARBA" id="ARBA00022801"/>
    </source>
</evidence>
<dbReference type="PROSITE" id="PS50096">
    <property type="entry name" value="IQ"/>
    <property type="match status" value="1"/>
</dbReference>
<dbReference type="GO" id="GO:0006897">
    <property type="term" value="P:endocytosis"/>
    <property type="evidence" value="ECO:0007669"/>
    <property type="project" value="TreeGrafter"/>
</dbReference>